<feature type="transmembrane region" description="Helical" evidence="7">
    <location>
        <begin position="663"/>
        <end position="686"/>
    </location>
</feature>
<dbReference type="InterPro" id="IPR050250">
    <property type="entry name" value="Macrolide_Exporter_MacB"/>
</dbReference>
<sequence length="790" mass="81775">MTFLLLWLRHEFRVRWRGLAVLALLVAFATATVLAALAAARRGESALDRLRAVTLPADVQVLTQDPSFDWDLVRSLPGVAAVAPFLTTPFYVEGVELGWNSTPPAGPGIWQGIERPVLLDGRLPDPARADEVVVLPRFLERYGKRAGDSLTIILHRPEDVDLLADADTTQIRARGPRVTARIVGVIRSPQFTDPSDGEAVVIPSPGLFTRYPANFLGTRGVTFTNALVRLRGGASGVADLRRRLTELTGPSRLKVRDLSLVYRDRDRLVAYEAAVLRAFALAALAAAAFMIAQYAARLTDVSRAELRALRAAGLGPRRAAAAAAAGSAVAAVPGTLLGVAGAGVASIWMPIGAAAAFEPAPGLDADWLILLPALLIVPVVIGTGACLYALTANARTAVRRSVLVDGAARLGWPVAMVAGLRFALERGRGQATPVRSAMVGSVAGVLGVMAALTFSAGIADAASNPVRYGQTHQLVAFIGLNGTGPAPREILTVLTADPAVTGADARKSATVTAGDITFPVYSVGGPVPVTLVRGRPPAAADEIALAVGTAGRLAAAEGDRIWVSGSDGSREFLVSGIGFVPIGPDNDYNDGALITPDGYDALFSSFDAGLAVITLRPGTELGETITRLKTAVRAVPGGDRVSMLPALVPLQLAQIQGVRGLPVALGVFLGVLALAAAAHAVTATVRRRRHEIAVMRALGLTPAQSRAAVLTQALTLAAVAVGIGAPLGVALGRALWRVVAESTPLSYVPPSPLAAILLIAPAALAAAVVLAALPAHSAGRFRLAGVLRAE</sequence>
<evidence type="ECO:0000256" key="2">
    <source>
        <dbReference type="ARBA" id="ARBA00022475"/>
    </source>
</evidence>
<evidence type="ECO:0000259" key="8">
    <source>
        <dbReference type="Pfam" id="PF02687"/>
    </source>
</evidence>
<reference evidence="9 10" key="1">
    <citation type="submission" date="2019-10" db="EMBL/GenBank/DDBJ databases">
        <title>Whole genome shotgun sequence of Acrocarpospora macrocephala NBRC 16266.</title>
        <authorList>
            <person name="Ichikawa N."/>
            <person name="Kimura A."/>
            <person name="Kitahashi Y."/>
            <person name="Komaki H."/>
            <person name="Oguchi A."/>
        </authorList>
    </citation>
    <scope>NUCLEOTIDE SEQUENCE [LARGE SCALE GENOMIC DNA]</scope>
    <source>
        <strain evidence="9 10">NBRC 16266</strain>
    </source>
</reference>
<dbReference type="Pfam" id="PF02687">
    <property type="entry name" value="FtsX"/>
    <property type="match status" value="1"/>
</dbReference>
<feature type="transmembrane region" description="Helical" evidence="7">
    <location>
        <begin position="752"/>
        <end position="773"/>
    </location>
</feature>
<dbReference type="GO" id="GO:0005886">
    <property type="term" value="C:plasma membrane"/>
    <property type="evidence" value="ECO:0007669"/>
    <property type="project" value="UniProtKB-SubCell"/>
</dbReference>
<evidence type="ECO:0000313" key="10">
    <source>
        <dbReference type="Proteomes" id="UP000331127"/>
    </source>
</evidence>
<keyword evidence="5 7" id="KW-0472">Membrane</keyword>
<protein>
    <recommendedName>
        <fullName evidence="8">ABC3 transporter permease C-terminal domain-containing protein</fullName>
    </recommendedName>
</protein>
<comment type="subcellular location">
    <subcellularLocation>
        <location evidence="1">Cell membrane</location>
        <topology evidence="1">Multi-pass membrane protein</topology>
    </subcellularLocation>
</comment>
<keyword evidence="10" id="KW-1185">Reference proteome</keyword>
<dbReference type="InterPro" id="IPR003838">
    <property type="entry name" value="ABC3_permease_C"/>
</dbReference>
<dbReference type="AlphaFoldDB" id="A0A5M3WTS3"/>
<accession>A0A5M3WTS3</accession>
<feature type="transmembrane region" description="Helical" evidence="7">
    <location>
        <begin position="707"/>
        <end position="732"/>
    </location>
</feature>
<keyword evidence="4 7" id="KW-1133">Transmembrane helix</keyword>
<feature type="transmembrane region" description="Helical" evidence="7">
    <location>
        <begin position="319"/>
        <end position="349"/>
    </location>
</feature>
<name>A0A5M3WTS3_9ACTN</name>
<evidence type="ECO:0000256" key="6">
    <source>
        <dbReference type="ARBA" id="ARBA00038076"/>
    </source>
</evidence>
<gene>
    <name evidence="9" type="ORF">Amac_031340</name>
</gene>
<dbReference type="RefSeq" id="WP_155355076.1">
    <property type="nucleotide sequence ID" value="NZ_BAAAHL010000040.1"/>
</dbReference>
<dbReference type="EMBL" id="BLAE01000016">
    <property type="protein sequence ID" value="GES09538.1"/>
    <property type="molecule type" value="Genomic_DNA"/>
</dbReference>
<evidence type="ECO:0000256" key="7">
    <source>
        <dbReference type="SAM" id="Phobius"/>
    </source>
</evidence>
<keyword evidence="2" id="KW-1003">Cell membrane</keyword>
<evidence type="ECO:0000256" key="3">
    <source>
        <dbReference type="ARBA" id="ARBA00022692"/>
    </source>
</evidence>
<dbReference type="GO" id="GO:0022857">
    <property type="term" value="F:transmembrane transporter activity"/>
    <property type="evidence" value="ECO:0007669"/>
    <property type="project" value="TreeGrafter"/>
</dbReference>
<feature type="transmembrane region" description="Helical" evidence="7">
    <location>
        <begin position="369"/>
        <end position="390"/>
    </location>
</feature>
<keyword evidence="3 7" id="KW-0812">Transmembrane</keyword>
<feature type="transmembrane region" description="Helical" evidence="7">
    <location>
        <begin position="436"/>
        <end position="458"/>
    </location>
</feature>
<dbReference type="PANTHER" id="PTHR30572:SF4">
    <property type="entry name" value="ABC TRANSPORTER PERMEASE YTRF"/>
    <property type="match status" value="1"/>
</dbReference>
<dbReference type="Proteomes" id="UP000331127">
    <property type="component" value="Unassembled WGS sequence"/>
</dbReference>
<comment type="similarity">
    <text evidence="6">Belongs to the ABC-4 integral membrane protein family.</text>
</comment>
<evidence type="ECO:0000256" key="5">
    <source>
        <dbReference type="ARBA" id="ARBA00023136"/>
    </source>
</evidence>
<feature type="domain" description="ABC3 transporter permease C-terminal" evidence="8">
    <location>
        <begin position="665"/>
        <end position="775"/>
    </location>
</feature>
<dbReference type="OrthoDB" id="3543912at2"/>
<evidence type="ECO:0000256" key="4">
    <source>
        <dbReference type="ARBA" id="ARBA00022989"/>
    </source>
</evidence>
<comment type="caution">
    <text evidence="9">The sequence shown here is derived from an EMBL/GenBank/DDBJ whole genome shotgun (WGS) entry which is preliminary data.</text>
</comment>
<dbReference type="PANTHER" id="PTHR30572">
    <property type="entry name" value="MEMBRANE COMPONENT OF TRANSPORTER-RELATED"/>
    <property type="match status" value="1"/>
</dbReference>
<evidence type="ECO:0000313" key="9">
    <source>
        <dbReference type="EMBL" id="GES09538.1"/>
    </source>
</evidence>
<organism evidence="9 10">
    <name type="scientific">Acrocarpospora macrocephala</name>
    <dbReference type="NCBI Taxonomy" id="150177"/>
    <lineage>
        <taxon>Bacteria</taxon>
        <taxon>Bacillati</taxon>
        <taxon>Actinomycetota</taxon>
        <taxon>Actinomycetes</taxon>
        <taxon>Streptosporangiales</taxon>
        <taxon>Streptosporangiaceae</taxon>
        <taxon>Acrocarpospora</taxon>
    </lineage>
</organism>
<evidence type="ECO:0000256" key="1">
    <source>
        <dbReference type="ARBA" id="ARBA00004651"/>
    </source>
</evidence>
<feature type="transmembrane region" description="Helical" evidence="7">
    <location>
        <begin position="274"/>
        <end position="298"/>
    </location>
</feature>
<proteinExistence type="inferred from homology"/>